<feature type="non-terminal residue" evidence="1">
    <location>
        <position position="70"/>
    </location>
</feature>
<accession>A0A9N9HB17</accession>
<gene>
    <name evidence="1" type="ORF">DEBURN_LOCUS11953</name>
</gene>
<protein>
    <submittedName>
        <fullName evidence="1">5189_t:CDS:1</fullName>
    </submittedName>
</protein>
<dbReference type="AlphaFoldDB" id="A0A9N9HB17"/>
<dbReference type="Proteomes" id="UP000789706">
    <property type="component" value="Unassembled WGS sequence"/>
</dbReference>
<sequence length="70" mass="7536">QYGKHLASAQRRYLVSENSVKAIGKLQDIKEYVPAATLIFSSIGLTGGSVFAVNHLVKETINSSNGSIEK</sequence>
<keyword evidence="2" id="KW-1185">Reference proteome</keyword>
<dbReference type="OrthoDB" id="2485384at2759"/>
<dbReference type="EMBL" id="CAJVPK010009407">
    <property type="protein sequence ID" value="CAG8666694.1"/>
    <property type="molecule type" value="Genomic_DNA"/>
</dbReference>
<proteinExistence type="predicted"/>
<evidence type="ECO:0000313" key="1">
    <source>
        <dbReference type="EMBL" id="CAG8666694.1"/>
    </source>
</evidence>
<reference evidence="1" key="1">
    <citation type="submission" date="2021-06" db="EMBL/GenBank/DDBJ databases">
        <authorList>
            <person name="Kallberg Y."/>
            <person name="Tangrot J."/>
            <person name="Rosling A."/>
        </authorList>
    </citation>
    <scope>NUCLEOTIDE SEQUENCE</scope>
    <source>
        <strain evidence="1">AZ414A</strain>
    </source>
</reference>
<feature type="non-terminal residue" evidence="1">
    <location>
        <position position="1"/>
    </location>
</feature>
<evidence type="ECO:0000313" key="2">
    <source>
        <dbReference type="Proteomes" id="UP000789706"/>
    </source>
</evidence>
<organism evidence="1 2">
    <name type="scientific">Diversispora eburnea</name>
    <dbReference type="NCBI Taxonomy" id="1213867"/>
    <lineage>
        <taxon>Eukaryota</taxon>
        <taxon>Fungi</taxon>
        <taxon>Fungi incertae sedis</taxon>
        <taxon>Mucoromycota</taxon>
        <taxon>Glomeromycotina</taxon>
        <taxon>Glomeromycetes</taxon>
        <taxon>Diversisporales</taxon>
        <taxon>Diversisporaceae</taxon>
        <taxon>Diversispora</taxon>
    </lineage>
</organism>
<name>A0A9N9HB17_9GLOM</name>
<comment type="caution">
    <text evidence="1">The sequence shown here is derived from an EMBL/GenBank/DDBJ whole genome shotgun (WGS) entry which is preliminary data.</text>
</comment>